<reference evidence="2" key="1">
    <citation type="journal article" date="2014" name="Nat. Genet.">
        <title>Genome of the human hookworm Necator americanus.</title>
        <authorList>
            <person name="Tang Y.T."/>
            <person name="Gao X."/>
            <person name="Rosa B.A."/>
            <person name="Abubucker S."/>
            <person name="Hallsworth-Pepin K."/>
            <person name="Martin J."/>
            <person name="Tyagi R."/>
            <person name="Heizer E."/>
            <person name="Zhang X."/>
            <person name="Bhonagiri-Palsikar V."/>
            <person name="Minx P."/>
            <person name="Warren W.C."/>
            <person name="Wang Q."/>
            <person name="Zhan B."/>
            <person name="Hotez P.J."/>
            <person name="Sternberg P.W."/>
            <person name="Dougall A."/>
            <person name="Gaze S.T."/>
            <person name="Mulvenna J."/>
            <person name="Sotillo J."/>
            <person name="Ranganathan S."/>
            <person name="Rabelo E.M."/>
            <person name="Wilson R.K."/>
            <person name="Felgner P.L."/>
            <person name="Bethony J."/>
            <person name="Hawdon J.M."/>
            <person name="Gasser R.B."/>
            <person name="Loukas A."/>
            <person name="Mitreva M."/>
        </authorList>
    </citation>
    <scope>NUCLEOTIDE SEQUENCE [LARGE SCALE GENOMIC DNA]</scope>
</reference>
<dbReference type="EMBL" id="KI657485">
    <property type="protein sequence ID" value="ETN86827.1"/>
    <property type="molecule type" value="Genomic_DNA"/>
</dbReference>
<evidence type="ECO:0000313" key="2">
    <source>
        <dbReference type="Proteomes" id="UP000053676"/>
    </source>
</evidence>
<name>W2U0K4_NECAM</name>
<keyword evidence="2" id="KW-1185">Reference proteome</keyword>
<proteinExistence type="predicted"/>
<accession>W2U0K4</accession>
<sequence>MDLENLYREDHTSYNIIVCDFNTKIGPTRTPVELHIGTHGIECNEQEERPSEFIITTKTIEIRKFRSPRAGSWTWEPRNEGYLNEIDHIIISKKFCLTDIAVAPKPYTGLPSLRKIFFRIERKESHEVHEVDSSNHHRPGALSLVDF</sequence>
<protein>
    <submittedName>
        <fullName evidence="1">Uncharacterized protein</fullName>
    </submittedName>
</protein>
<evidence type="ECO:0000313" key="1">
    <source>
        <dbReference type="EMBL" id="ETN86827.1"/>
    </source>
</evidence>
<organism evidence="1 2">
    <name type="scientific">Necator americanus</name>
    <name type="common">Human hookworm</name>
    <dbReference type="NCBI Taxonomy" id="51031"/>
    <lineage>
        <taxon>Eukaryota</taxon>
        <taxon>Metazoa</taxon>
        <taxon>Ecdysozoa</taxon>
        <taxon>Nematoda</taxon>
        <taxon>Chromadorea</taxon>
        <taxon>Rhabditida</taxon>
        <taxon>Rhabditina</taxon>
        <taxon>Rhabditomorpha</taxon>
        <taxon>Strongyloidea</taxon>
        <taxon>Ancylostomatidae</taxon>
        <taxon>Bunostominae</taxon>
        <taxon>Necator</taxon>
    </lineage>
</organism>
<dbReference type="Gene3D" id="3.60.10.10">
    <property type="entry name" value="Endonuclease/exonuclease/phosphatase"/>
    <property type="match status" value="1"/>
</dbReference>
<dbReference type="InterPro" id="IPR036691">
    <property type="entry name" value="Endo/exonu/phosph_ase_sf"/>
</dbReference>
<dbReference type="AlphaFoldDB" id="W2U0K4"/>
<gene>
    <name evidence="1" type="ORF">NECAME_05819</name>
</gene>
<dbReference type="Proteomes" id="UP000053676">
    <property type="component" value="Unassembled WGS sequence"/>
</dbReference>
<dbReference type="KEGG" id="nai:NECAME_05819"/>
<dbReference type="OrthoDB" id="5823144at2759"/>